<comment type="similarity">
    <text evidence="1">Belongs to the Cyclase 1 superfamily.</text>
</comment>
<organism evidence="2 3">
    <name type="scientific">Rhizopus stolonifer</name>
    <name type="common">Rhizopus nigricans</name>
    <dbReference type="NCBI Taxonomy" id="4846"/>
    <lineage>
        <taxon>Eukaryota</taxon>
        <taxon>Fungi</taxon>
        <taxon>Fungi incertae sedis</taxon>
        <taxon>Mucoromycota</taxon>
        <taxon>Mucoromycotina</taxon>
        <taxon>Mucoromycetes</taxon>
        <taxon>Mucorales</taxon>
        <taxon>Mucorineae</taxon>
        <taxon>Rhizopodaceae</taxon>
        <taxon>Rhizopus</taxon>
    </lineage>
</organism>
<dbReference type="SUPFAM" id="SSF102198">
    <property type="entry name" value="Putative cyclase"/>
    <property type="match status" value="1"/>
</dbReference>
<dbReference type="Pfam" id="PF04199">
    <property type="entry name" value="Cyclase"/>
    <property type="match status" value="1"/>
</dbReference>
<protein>
    <recommendedName>
        <fullName evidence="4">Cyclase family protein</fullName>
    </recommendedName>
</protein>
<dbReference type="Gene3D" id="3.50.30.50">
    <property type="entry name" value="Putative cyclase"/>
    <property type="match status" value="1"/>
</dbReference>
<evidence type="ECO:0000313" key="2">
    <source>
        <dbReference type="EMBL" id="RCH77867.1"/>
    </source>
</evidence>
<dbReference type="GO" id="GO:0019441">
    <property type="term" value="P:L-tryptophan catabolic process to kynurenine"/>
    <property type="evidence" value="ECO:0007669"/>
    <property type="project" value="InterPro"/>
</dbReference>
<dbReference type="EMBL" id="PJQM01007667">
    <property type="protein sequence ID" value="RCH77867.1"/>
    <property type="molecule type" value="Genomic_DNA"/>
</dbReference>
<dbReference type="InterPro" id="IPR037175">
    <property type="entry name" value="KFase_sf"/>
</dbReference>
<dbReference type="PANTHER" id="PTHR34861">
    <property type="match status" value="1"/>
</dbReference>
<dbReference type="OrthoDB" id="5396at2759"/>
<accession>A0A367IJK5</accession>
<dbReference type="GO" id="GO:0004061">
    <property type="term" value="F:arylformamidase activity"/>
    <property type="evidence" value="ECO:0007669"/>
    <property type="project" value="InterPro"/>
</dbReference>
<dbReference type="AlphaFoldDB" id="A0A367IJK5"/>
<name>A0A367IJK5_RHIST</name>
<proteinExistence type="inferred from homology"/>
<dbReference type="InterPro" id="IPR007325">
    <property type="entry name" value="KFase/CYL"/>
</dbReference>
<reference evidence="2 3" key="1">
    <citation type="journal article" date="2018" name="G3 (Bethesda)">
        <title>Phylogenetic and Phylogenomic Definition of Rhizopus Species.</title>
        <authorList>
            <person name="Gryganskyi A.P."/>
            <person name="Golan J."/>
            <person name="Dolatabadi S."/>
            <person name="Mondo S."/>
            <person name="Robb S."/>
            <person name="Idnurm A."/>
            <person name="Muszewska A."/>
            <person name="Steczkiewicz K."/>
            <person name="Masonjones S."/>
            <person name="Liao H.L."/>
            <person name="Gajdeczka M.T."/>
            <person name="Anike F."/>
            <person name="Vuek A."/>
            <person name="Anishchenko I.M."/>
            <person name="Voigt K."/>
            <person name="de Hoog G.S."/>
            <person name="Smith M.E."/>
            <person name="Heitman J."/>
            <person name="Vilgalys R."/>
            <person name="Stajich J.E."/>
        </authorList>
    </citation>
    <scope>NUCLEOTIDE SEQUENCE [LARGE SCALE GENOMIC DNA]</scope>
    <source>
        <strain evidence="2 3">LSU 92-RS-03</strain>
    </source>
</reference>
<evidence type="ECO:0000256" key="1">
    <source>
        <dbReference type="ARBA" id="ARBA00007865"/>
    </source>
</evidence>
<keyword evidence="3" id="KW-1185">Reference proteome</keyword>
<feature type="non-terminal residue" evidence="2">
    <location>
        <position position="274"/>
    </location>
</feature>
<evidence type="ECO:0000313" key="3">
    <source>
        <dbReference type="Proteomes" id="UP000253551"/>
    </source>
</evidence>
<sequence length="274" mass="31088">MTIPNYDQLPVHPKYPKGTAWGVWGEDDNIGTLNLLTPERVMNASKCIKTGKRFPLNWGLEHPVVPLFGRETLVHRLVELHDGAHFDDCYDGFNTQTTSQWDGLRHFSYIPAQLFYNGVSADNIRLNQPASNDRLGINHVAEKGIVGRAVLLDYGRWAEIHHPTFDPFQRYEITMQELEQVAAYQQVEFQIADILLIRTGWTARYEKGGPDVEALAGKDWPQCAGIKAGEETYRWFWDHHFSAVATDAIPVEALPFDLKNCCHSVFNGGFGMML</sequence>
<evidence type="ECO:0008006" key="4">
    <source>
        <dbReference type="Google" id="ProtNLM"/>
    </source>
</evidence>
<gene>
    <name evidence="2" type="ORF">CU098_004688</name>
</gene>
<dbReference type="STRING" id="4846.A0A367IJK5"/>
<dbReference type="Proteomes" id="UP000253551">
    <property type="component" value="Unassembled WGS sequence"/>
</dbReference>
<comment type="caution">
    <text evidence="2">The sequence shown here is derived from an EMBL/GenBank/DDBJ whole genome shotgun (WGS) entry which is preliminary data.</text>
</comment>